<reference evidence="1 2" key="1">
    <citation type="submission" date="2016-11" db="EMBL/GenBank/DDBJ databases">
        <title>Gramella sp. LPB0144 isolated from marine environment.</title>
        <authorList>
            <person name="Kim E."/>
            <person name="Yi H."/>
        </authorList>
    </citation>
    <scope>NUCLEOTIDE SEQUENCE [LARGE SCALE GENOMIC DNA]</scope>
    <source>
        <strain evidence="1 2">LPB0144</strain>
    </source>
</reference>
<dbReference type="AlphaFoldDB" id="A0A1L3J461"/>
<dbReference type="EMBL" id="CP018153">
    <property type="protein sequence ID" value="APG59917.1"/>
    <property type="molecule type" value="Genomic_DNA"/>
</dbReference>
<protein>
    <submittedName>
        <fullName evidence="1">Uncharacterized protein</fullName>
    </submittedName>
</protein>
<dbReference type="Proteomes" id="UP000182510">
    <property type="component" value="Chromosome"/>
</dbReference>
<organism evidence="1 2">
    <name type="scientific">Christiangramia salexigens</name>
    <dbReference type="NCBI Taxonomy" id="1913577"/>
    <lineage>
        <taxon>Bacteria</taxon>
        <taxon>Pseudomonadati</taxon>
        <taxon>Bacteroidota</taxon>
        <taxon>Flavobacteriia</taxon>
        <taxon>Flavobacteriales</taxon>
        <taxon>Flavobacteriaceae</taxon>
        <taxon>Christiangramia</taxon>
    </lineage>
</organism>
<gene>
    <name evidence="1" type="ORF">LPB144_05595</name>
</gene>
<accession>A0A1L3J461</accession>
<dbReference type="KEGG" id="grl:LPB144_05595"/>
<keyword evidence="2" id="KW-1185">Reference proteome</keyword>
<name>A0A1L3J461_9FLAO</name>
<evidence type="ECO:0000313" key="1">
    <source>
        <dbReference type="EMBL" id="APG59917.1"/>
    </source>
</evidence>
<sequence>MKVKIQKFLKNQTSFGEKRKLLRWLSKNDENKEVFIQEVEKWSKNHKTDQNFETEKALKEFKIRIGIAEK</sequence>
<evidence type="ECO:0000313" key="2">
    <source>
        <dbReference type="Proteomes" id="UP000182510"/>
    </source>
</evidence>
<dbReference type="RefSeq" id="WP_072552567.1">
    <property type="nucleotide sequence ID" value="NZ_CP018153.1"/>
</dbReference>
<proteinExistence type="predicted"/>
<dbReference type="STRING" id="1913577.LPB144_05595"/>